<keyword evidence="2" id="KW-0238">DNA-binding</keyword>
<feature type="region of interest" description="Disordered" evidence="4">
    <location>
        <begin position="119"/>
        <end position="153"/>
    </location>
</feature>
<dbReference type="OrthoDB" id="9807069at2"/>
<proteinExistence type="predicted"/>
<evidence type="ECO:0000313" key="7">
    <source>
        <dbReference type="RefSeq" id="WP_084545081.1"/>
    </source>
</evidence>
<reference evidence="7" key="4">
    <citation type="submission" date="2025-08" db="UniProtKB">
        <authorList>
            <consortium name="RefSeq"/>
        </authorList>
    </citation>
    <scope>IDENTIFICATION</scope>
</reference>
<dbReference type="AlphaFoldDB" id="A0A8B6XB53"/>
<dbReference type="InterPro" id="IPR036388">
    <property type="entry name" value="WH-like_DNA-bd_sf"/>
</dbReference>
<feature type="domain" description="HTH hxlR-type" evidence="5">
    <location>
        <begin position="11"/>
        <end position="109"/>
    </location>
</feature>
<keyword evidence="6" id="KW-1185">Reference proteome</keyword>
<reference evidence="7" key="3">
    <citation type="journal article" date="2005" name="FEMS Microbiol. Rev.">
        <title>The many faces of the helix-turn-helix domain: transcription regulation and beyond.</title>
        <authorList>
            <person name="Aravind L."/>
            <person name="Anantharaman V."/>
            <person name="Balaji S."/>
            <person name="Babu M.M."/>
            <person name="Iyer L.M."/>
        </authorList>
    </citation>
    <scope>NUCLEOTIDE SEQUENCE</scope>
</reference>
<dbReference type="RefSeq" id="WP_084545081.1">
    <property type="nucleotide sequence ID" value="NZ_AXWS01000013.1"/>
</dbReference>
<dbReference type="PROSITE" id="PS51118">
    <property type="entry name" value="HTH_HXLR"/>
    <property type="match status" value="1"/>
</dbReference>
<keyword evidence="1" id="KW-0805">Transcription regulation</keyword>
<reference evidence="7" key="1">
    <citation type="journal article" date="2000" name="Curr. Opin. Struct. Biol.">
        <title>Winged helix proteins.</title>
        <authorList>
            <person name="Gajiwala K.S."/>
            <person name="Burley S.K."/>
        </authorList>
    </citation>
    <scope>NUCLEOTIDE SEQUENCE</scope>
</reference>
<dbReference type="PANTHER" id="PTHR33204">
    <property type="entry name" value="TRANSCRIPTIONAL REGULATOR, MARR FAMILY"/>
    <property type="match status" value="1"/>
</dbReference>
<dbReference type="InterPro" id="IPR002577">
    <property type="entry name" value="HTH_HxlR"/>
</dbReference>
<dbReference type="GO" id="GO:0003677">
    <property type="term" value="F:DNA binding"/>
    <property type="evidence" value="ECO:0007669"/>
    <property type="project" value="UniProtKB-KW"/>
</dbReference>
<evidence type="ECO:0000256" key="1">
    <source>
        <dbReference type="ARBA" id="ARBA00023015"/>
    </source>
</evidence>
<protein>
    <submittedName>
        <fullName evidence="7">Winged helix-turn-helix transcriptional regulator</fullName>
    </submittedName>
</protein>
<dbReference type="PANTHER" id="PTHR33204:SF29">
    <property type="entry name" value="TRANSCRIPTIONAL REGULATOR"/>
    <property type="match status" value="1"/>
</dbReference>
<evidence type="ECO:0000259" key="5">
    <source>
        <dbReference type="PROSITE" id="PS51118"/>
    </source>
</evidence>
<dbReference type="SUPFAM" id="SSF46785">
    <property type="entry name" value="Winged helix' DNA-binding domain"/>
    <property type="match status" value="1"/>
</dbReference>
<evidence type="ECO:0000256" key="4">
    <source>
        <dbReference type="SAM" id="MobiDB-lite"/>
    </source>
</evidence>
<dbReference type="Proteomes" id="UP000675920">
    <property type="component" value="Unplaced"/>
</dbReference>
<evidence type="ECO:0000256" key="3">
    <source>
        <dbReference type="ARBA" id="ARBA00023163"/>
    </source>
</evidence>
<dbReference type="Gene3D" id="1.10.10.10">
    <property type="entry name" value="Winged helix-like DNA-binding domain superfamily/Winged helix DNA-binding domain"/>
    <property type="match status" value="1"/>
</dbReference>
<dbReference type="Pfam" id="PF01638">
    <property type="entry name" value="HxlR"/>
    <property type="match status" value="1"/>
</dbReference>
<accession>A0A8B6XB53</accession>
<name>A0A8B6XB53_9BURK</name>
<feature type="compositionally biased region" description="Pro residues" evidence="4">
    <location>
        <begin position="144"/>
        <end position="153"/>
    </location>
</feature>
<sequence length="153" mass="16087">MSRPVKHLPPLPAERALKVIAGRGKAVILHRLFDGPMRLSALERALPDLSQKVLIAQLRELEAHGVVSRRVHPELPPRVEYAATPLGLSLAPLLAALCDWGRRHAHALGEAGRLACASDARASRDAEAGAPTSPGGRADTPPVAADPPSAPAL</sequence>
<organism evidence="6 7">
    <name type="scientific">Derxia gummosa DSM 723</name>
    <dbReference type="NCBI Taxonomy" id="1121388"/>
    <lineage>
        <taxon>Bacteria</taxon>
        <taxon>Pseudomonadati</taxon>
        <taxon>Pseudomonadota</taxon>
        <taxon>Betaproteobacteria</taxon>
        <taxon>Burkholderiales</taxon>
        <taxon>Alcaligenaceae</taxon>
        <taxon>Derxia</taxon>
    </lineage>
</organism>
<keyword evidence="3" id="KW-0804">Transcription</keyword>
<reference evidence="7" key="2">
    <citation type="journal article" date="2000" name="Nucleic Acids Res.">
        <title>Common fold in helix-hairpin-helix proteins.</title>
        <authorList>
            <person name="Shao X."/>
            <person name="Grishin N.V."/>
        </authorList>
    </citation>
    <scope>NUCLEOTIDE SEQUENCE</scope>
</reference>
<dbReference type="InterPro" id="IPR036390">
    <property type="entry name" value="WH_DNA-bd_sf"/>
</dbReference>
<evidence type="ECO:0000313" key="6">
    <source>
        <dbReference type="Proteomes" id="UP000675920"/>
    </source>
</evidence>
<evidence type="ECO:0000256" key="2">
    <source>
        <dbReference type="ARBA" id="ARBA00023125"/>
    </source>
</evidence>